<evidence type="ECO:0008006" key="3">
    <source>
        <dbReference type="Google" id="ProtNLM"/>
    </source>
</evidence>
<keyword evidence="2" id="KW-1185">Reference proteome</keyword>
<accession>A0AAD7NLV4</accession>
<dbReference type="AlphaFoldDB" id="A0AAD7NLV4"/>
<feature type="non-terminal residue" evidence="1">
    <location>
        <position position="82"/>
    </location>
</feature>
<dbReference type="Proteomes" id="UP001215598">
    <property type="component" value="Unassembled WGS sequence"/>
</dbReference>
<proteinExistence type="predicted"/>
<gene>
    <name evidence="1" type="ORF">B0H16DRAFT_1413128</name>
</gene>
<evidence type="ECO:0000313" key="1">
    <source>
        <dbReference type="EMBL" id="KAJ7765652.1"/>
    </source>
</evidence>
<reference evidence="1" key="1">
    <citation type="submission" date="2023-03" db="EMBL/GenBank/DDBJ databases">
        <title>Massive genome expansion in bonnet fungi (Mycena s.s.) driven by repeated elements and novel gene families across ecological guilds.</title>
        <authorList>
            <consortium name="Lawrence Berkeley National Laboratory"/>
            <person name="Harder C.B."/>
            <person name="Miyauchi S."/>
            <person name="Viragh M."/>
            <person name="Kuo A."/>
            <person name="Thoen E."/>
            <person name="Andreopoulos B."/>
            <person name="Lu D."/>
            <person name="Skrede I."/>
            <person name="Drula E."/>
            <person name="Henrissat B."/>
            <person name="Morin E."/>
            <person name="Kohler A."/>
            <person name="Barry K."/>
            <person name="LaButti K."/>
            <person name="Morin E."/>
            <person name="Salamov A."/>
            <person name="Lipzen A."/>
            <person name="Mereny Z."/>
            <person name="Hegedus B."/>
            <person name="Baldrian P."/>
            <person name="Stursova M."/>
            <person name="Weitz H."/>
            <person name="Taylor A."/>
            <person name="Grigoriev I.V."/>
            <person name="Nagy L.G."/>
            <person name="Martin F."/>
            <person name="Kauserud H."/>
        </authorList>
    </citation>
    <scope>NUCLEOTIDE SEQUENCE</scope>
    <source>
        <strain evidence="1">CBHHK182m</strain>
    </source>
</reference>
<organism evidence="1 2">
    <name type="scientific">Mycena metata</name>
    <dbReference type="NCBI Taxonomy" id="1033252"/>
    <lineage>
        <taxon>Eukaryota</taxon>
        <taxon>Fungi</taxon>
        <taxon>Dikarya</taxon>
        <taxon>Basidiomycota</taxon>
        <taxon>Agaricomycotina</taxon>
        <taxon>Agaricomycetes</taxon>
        <taxon>Agaricomycetidae</taxon>
        <taxon>Agaricales</taxon>
        <taxon>Marasmiineae</taxon>
        <taxon>Mycenaceae</taxon>
        <taxon>Mycena</taxon>
    </lineage>
</organism>
<evidence type="ECO:0000313" key="2">
    <source>
        <dbReference type="Proteomes" id="UP001215598"/>
    </source>
</evidence>
<comment type="caution">
    <text evidence="1">The sequence shown here is derived from an EMBL/GenBank/DDBJ whole genome shotgun (WGS) entry which is preliminary data.</text>
</comment>
<name>A0AAD7NLV4_9AGAR</name>
<protein>
    <recommendedName>
        <fullName evidence="3">BTB domain-containing protein</fullName>
    </recommendedName>
</protein>
<dbReference type="EMBL" id="JARKIB010000025">
    <property type="protein sequence ID" value="KAJ7765652.1"/>
    <property type="molecule type" value="Genomic_DNA"/>
</dbReference>
<sequence>MNSLAQTDSKETLKPVDGLWFEDGNVVIRAETKIFQVYSGVLMAHSHVLRDTLSSLDPAILHLPDIALDVEVFLRAIFHAAH</sequence>